<keyword evidence="4 6" id="KW-1133">Transmembrane helix</keyword>
<evidence type="ECO:0000256" key="1">
    <source>
        <dbReference type="ARBA" id="ARBA00004651"/>
    </source>
</evidence>
<dbReference type="GO" id="GO:0022857">
    <property type="term" value="F:transmembrane transporter activity"/>
    <property type="evidence" value="ECO:0007669"/>
    <property type="project" value="InterPro"/>
</dbReference>
<protein>
    <recommendedName>
        <fullName evidence="7">Major facilitator superfamily (MFS) profile domain-containing protein</fullName>
    </recommendedName>
</protein>
<evidence type="ECO:0000256" key="4">
    <source>
        <dbReference type="ARBA" id="ARBA00022989"/>
    </source>
</evidence>
<dbReference type="PANTHER" id="PTHR43124:SF3">
    <property type="entry name" value="CHLORAMPHENICOL EFFLUX PUMP RV0191"/>
    <property type="match status" value="1"/>
</dbReference>
<dbReference type="PANTHER" id="PTHR43124">
    <property type="entry name" value="PURINE EFFLUX PUMP PBUE"/>
    <property type="match status" value="1"/>
</dbReference>
<dbReference type="Gene3D" id="1.20.1250.20">
    <property type="entry name" value="MFS general substrate transporter like domains"/>
    <property type="match status" value="1"/>
</dbReference>
<feature type="transmembrane region" description="Helical" evidence="6">
    <location>
        <begin position="211"/>
        <end position="236"/>
    </location>
</feature>
<organism evidence="8 9">
    <name type="scientific">miscellaneous Crenarchaeota group-15 archaeon DG-45</name>
    <dbReference type="NCBI Taxonomy" id="1685127"/>
    <lineage>
        <taxon>Archaea</taxon>
        <taxon>Candidatus Bathyarchaeota</taxon>
        <taxon>MCG-15</taxon>
    </lineage>
</organism>
<dbReference type="PATRIC" id="fig|1685127.3.peg.174"/>
<name>A0A0M0BRY9_9ARCH</name>
<feature type="transmembrane region" description="Helical" evidence="6">
    <location>
        <begin position="256"/>
        <end position="275"/>
    </location>
</feature>
<dbReference type="Pfam" id="PF07690">
    <property type="entry name" value="MFS_1"/>
    <property type="match status" value="1"/>
</dbReference>
<evidence type="ECO:0000313" key="9">
    <source>
        <dbReference type="Proteomes" id="UP000037210"/>
    </source>
</evidence>
<gene>
    <name evidence="8" type="ORF">AC482_00945</name>
</gene>
<evidence type="ECO:0000256" key="6">
    <source>
        <dbReference type="SAM" id="Phobius"/>
    </source>
</evidence>
<keyword evidence="3 6" id="KW-0812">Transmembrane</keyword>
<proteinExistence type="predicted"/>
<dbReference type="InterPro" id="IPR011701">
    <property type="entry name" value="MFS"/>
</dbReference>
<evidence type="ECO:0000256" key="2">
    <source>
        <dbReference type="ARBA" id="ARBA00022475"/>
    </source>
</evidence>
<accession>A0A0M0BRY9</accession>
<reference evidence="8 9" key="1">
    <citation type="submission" date="2015-06" db="EMBL/GenBank/DDBJ databases">
        <title>New insights into the roles of widespread benthic archaea in carbon and nitrogen cycling.</title>
        <authorList>
            <person name="Lazar C.S."/>
            <person name="Baker B.J."/>
            <person name="Seitz K.W."/>
            <person name="Hyde A.S."/>
            <person name="Dick G.J."/>
            <person name="Hinrichs K.-U."/>
            <person name="Teske A.P."/>
        </authorList>
    </citation>
    <scope>NUCLEOTIDE SEQUENCE [LARGE SCALE GENOMIC DNA]</scope>
    <source>
        <strain evidence="8">DG-45</strain>
    </source>
</reference>
<dbReference type="AlphaFoldDB" id="A0A0M0BRY9"/>
<dbReference type="GO" id="GO:0005886">
    <property type="term" value="C:plasma membrane"/>
    <property type="evidence" value="ECO:0007669"/>
    <property type="project" value="UniProtKB-SubCell"/>
</dbReference>
<dbReference type="Proteomes" id="UP000037210">
    <property type="component" value="Unassembled WGS sequence"/>
</dbReference>
<evidence type="ECO:0000313" key="8">
    <source>
        <dbReference type="EMBL" id="KON31363.1"/>
    </source>
</evidence>
<feature type="transmembrane region" description="Helical" evidence="6">
    <location>
        <begin position="343"/>
        <end position="366"/>
    </location>
</feature>
<keyword evidence="5 6" id="KW-0472">Membrane</keyword>
<evidence type="ECO:0000256" key="3">
    <source>
        <dbReference type="ARBA" id="ARBA00022692"/>
    </source>
</evidence>
<feature type="domain" description="Major facilitator superfamily (MFS) profile" evidence="7">
    <location>
        <begin position="17"/>
        <end position="401"/>
    </location>
</feature>
<feature type="transmembrane region" description="Helical" evidence="6">
    <location>
        <begin position="372"/>
        <end position="396"/>
    </location>
</feature>
<feature type="transmembrane region" description="Helical" evidence="6">
    <location>
        <begin position="85"/>
        <end position="103"/>
    </location>
</feature>
<dbReference type="SUPFAM" id="SSF103473">
    <property type="entry name" value="MFS general substrate transporter"/>
    <property type="match status" value="1"/>
</dbReference>
<comment type="subcellular location">
    <subcellularLocation>
        <location evidence="1">Cell membrane</location>
        <topology evidence="1">Multi-pass membrane protein</topology>
    </subcellularLocation>
</comment>
<dbReference type="EMBL" id="LFWZ01000006">
    <property type="protein sequence ID" value="KON31363.1"/>
    <property type="molecule type" value="Genomic_DNA"/>
</dbReference>
<dbReference type="InterPro" id="IPR036259">
    <property type="entry name" value="MFS_trans_sf"/>
</dbReference>
<evidence type="ECO:0000259" key="7">
    <source>
        <dbReference type="PROSITE" id="PS50850"/>
    </source>
</evidence>
<keyword evidence="2" id="KW-1003">Cell membrane</keyword>
<feature type="transmembrane region" description="Helical" evidence="6">
    <location>
        <begin position="287"/>
        <end position="307"/>
    </location>
</feature>
<dbReference type="InterPro" id="IPR050189">
    <property type="entry name" value="MFS_Efflux_Transporters"/>
</dbReference>
<evidence type="ECO:0000256" key="5">
    <source>
        <dbReference type="ARBA" id="ARBA00023136"/>
    </source>
</evidence>
<feature type="transmembrane region" description="Helical" evidence="6">
    <location>
        <begin position="53"/>
        <end position="73"/>
    </location>
</feature>
<dbReference type="InterPro" id="IPR020846">
    <property type="entry name" value="MFS_dom"/>
</dbReference>
<dbReference type="PROSITE" id="PS50850">
    <property type="entry name" value="MFS"/>
    <property type="match status" value="1"/>
</dbReference>
<comment type="caution">
    <text evidence="8">The sequence shown here is derived from an EMBL/GenBank/DDBJ whole genome shotgun (WGS) entry which is preliminary data.</text>
</comment>
<sequence>MSVQSRFVIGGRSGNKALLVLSAAQFFALTLWFSAAAVVPQLIAYWGLSGLEVDLLSTAVTAGFVVGCLVSSFLNIPDIIEAKNVFAASALAGGLCNSIPSVAPTLPAALLSRFLTGAFLAGVYPTGMKLAATWFREGRGFAIGVIVASLTVGSGLPYLFNLTGIPDWRAILNVSTGLSALGGAMVWALVEEGPYIAGVSRFDPRIVRRIIGDRALLLANLGYFGHQWELYAMWVWMPLFLRESYLHRYAGSDPTWFFSAGSFLIFLAGALATGAGGRLADAYGRTAFNMLLLAMSGAGALTVGLFFDRPYAALAVAVFWGATVIPDSPQYSSMVTELADRAYVGTALTLQTAVGFLLTIVSIRIVPVMVRAVGWSHCFTVLAPGPLVGILALYLLRRHPDSRKIALGKR</sequence>
<feature type="transmembrane region" description="Helical" evidence="6">
    <location>
        <begin position="140"/>
        <end position="159"/>
    </location>
</feature>